<feature type="compositionally biased region" description="Polar residues" evidence="6">
    <location>
        <begin position="546"/>
        <end position="558"/>
    </location>
</feature>
<feature type="compositionally biased region" description="Polar residues" evidence="6">
    <location>
        <begin position="2233"/>
        <end position="2243"/>
    </location>
</feature>
<evidence type="ECO:0000313" key="9">
    <source>
        <dbReference type="Proteomes" id="UP001438707"/>
    </source>
</evidence>
<dbReference type="GO" id="GO:0072686">
    <property type="term" value="C:mitotic spindle"/>
    <property type="evidence" value="ECO:0007669"/>
    <property type="project" value="TreeGrafter"/>
</dbReference>
<feature type="compositionally biased region" description="Low complexity" evidence="6">
    <location>
        <begin position="2174"/>
        <end position="2201"/>
    </location>
</feature>
<feature type="compositionally biased region" description="Low complexity" evidence="6">
    <location>
        <begin position="783"/>
        <end position="803"/>
    </location>
</feature>
<feature type="region of interest" description="Disordered" evidence="6">
    <location>
        <begin position="887"/>
        <end position="925"/>
    </location>
</feature>
<feature type="region of interest" description="Disordered" evidence="6">
    <location>
        <begin position="529"/>
        <end position="558"/>
    </location>
</feature>
<feature type="region of interest" description="Disordered" evidence="6">
    <location>
        <begin position="1657"/>
        <end position="1685"/>
    </location>
</feature>
<dbReference type="Proteomes" id="UP001438707">
    <property type="component" value="Unassembled WGS sequence"/>
</dbReference>
<protein>
    <recommendedName>
        <fullName evidence="2">separase</fullName>
        <ecNumber evidence="2">3.4.22.49</ecNumber>
    </recommendedName>
</protein>
<dbReference type="GO" id="GO:0004197">
    <property type="term" value="F:cysteine-type endopeptidase activity"/>
    <property type="evidence" value="ECO:0007669"/>
    <property type="project" value="InterPro"/>
</dbReference>
<evidence type="ECO:0000313" key="8">
    <source>
        <dbReference type="EMBL" id="KAK9825058.1"/>
    </source>
</evidence>
<comment type="catalytic activity">
    <reaction evidence="1">
        <text>All bonds known to be hydrolyzed by this endopeptidase have arginine in P1 and an acidic residue in P4. P6 is often occupied by an acidic residue or by a hydroxy-amino-acid residue, the phosphorylation of which enhances cleavage.</text>
        <dbReference type="EC" id="3.4.22.49"/>
    </reaction>
</comment>
<dbReference type="Pfam" id="PF03568">
    <property type="entry name" value="Separin_C"/>
    <property type="match status" value="2"/>
</dbReference>
<feature type="region of interest" description="Disordered" evidence="6">
    <location>
        <begin position="33"/>
        <end position="58"/>
    </location>
</feature>
<keyword evidence="9" id="KW-1185">Reference proteome</keyword>
<feature type="coiled-coil region" evidence="5">
    <location>
        <begin position="1804"/>
        <end position="1831"/>
    </location>
</feature>
<dbReference type="GO" id="GO:0006508">
    <property type="term" value="P:proteolysis"/>
    <property type="evidence" value="ECO:0007669"/>
    <property type="project" value="InterPro"/>
</dbReference>
<dbReference type="GO" id="GO:0051307">
    <property type="term" value="P:meiotic chromosome separation"/>
    <property type="evidence" value="ECO:0007669"/>
    <property type="project" value="TreeGrafter"/>
</dbReference>
<feature type="compositionally biased region" description="Polar residues" evidence="6">
    <location>
        <begin position="2077"/>
        <end position="2087"/>
    </location>
</feature>
<evidence type="ECO:0000256" key="6">
    <source>
        <dbReference type="SAM" id="MobiDB-lite"/>
    </source>
</evidence>
<feature type="region of interest" description="Disordered" evidence="6">
    <location>
        <begin position="436"/>
        <end position="456"/>
    </location>
</feature>
<accession>A0AAW1QUW1</accession>
<feature type="compositionally biased region" description="Basic and acidic residues" evidence="6">
    <location>
        <begin position="2064"/>
        <end position="2073"/>
    </location>
</feature>
<dbReference type="InterPro" id="IPR005314">
    <property type="entry name" value="Peptidase_C50"/>
</dbReference>
<dbReference type="GO" id="GO:0005737">
    <property type="term" value="C:cytoplasm"/>
    <property type="evidence" value="ECO:0007669"/>
    <property type="project" value="TreeGrafter"/>
</dbReference>
<reference evidence="8 9" key="1">
    <citation type="journal article" date="2024" name="Nat. Commun.">
        <title>Phylogenomics reveals the evolutionary origins of lichenization in chlorophyte algae.</title>
        <authorList>
            <person name="Puginier C."/>
            <person name="Libourel C."/>
            <person name="Otte J."/>
            <person name="Skaloud P."/>
            <person name="Haon M."/>
            <person name="Grisel S."/>
            <person name="Petersen M."/>
            <person name="Berrin J.G."/>
            <person name="Delaux P.M."/>
            <person name="Dal Grande F."/>
            <person name="Keller J."/>
        </authorList>
    </citation>
    <scope>NUCLEOTIDE SEQUENCE [LARGE SCALE GENOMIC DNA]</scope>
    <source>
        <strain evidence="8 9">SAG 2145</strain>
    </source>
</reference>
<dbReference type="EC" id="3.4.22.49" evidence="2"/>
<feature type="compositionally biased region" description="Polar residues" evidence="6">
    <location>
        <begin position="1438"/>
        <end position="1468"/>
    </location>
</feature>
<name>A0AAW1QUW1_9CHLO</name>
<feature type="domain" description="Peptidase C50" evidence="7">
    <location>
        <begin position="2436"/>
        <end position="2531"/>
    </location>
</feature>
<proteinExistence type="predicted"/>
<evidence type="ECO:0000256" key="5">
    <source>
        <dbReference type="SAM" id="Coils"/>
    </source>
</evidence>
<dbReference type="EMBL" id="JALJOS010000026">
    <property type="protein sequence ID" value="KAK9825058.1"/>
    <property type="molecule type" value="Genomic_DNA"/>
</dbReference>
<dbReference type="PANTHER" id="PTHR12792:SF0">
    <property type="entry name" value="SEPARIN"/>
    <property type="match status" value="1"/>
</dbReference>
<feature type="region of interest" description="Disordered" evidence="6">
    <location>
        <begin position="1435"/>
        <end position="1489"/>
    </location>
</feature>
<feature type="compositionally biased region" description="Low complexity" evidence="6">
    <location>
        <begin position="2152"/>
        <end position="2163"/>
    </location>
</feature>
<evidence type="ECO:0000256" key="4">
    <source>
        <dbReference type="ARBA" id="ARBA00022829"/>
    </source>
</evidence>
<feature type="region of interest" description="Disordered" evidence="6">
    <location>
        <begin position="2041"/>
        <end position="2295"/>
    </location>
</feature>
<organism evidence="8 9">
    <name type="scientific">Apatococcus lobatus</name>
    <dbReference type="NCBI Taxonomy" id="904363"/>
    <lineage>
        <taxon>Eukaryota</taxon>
        <taxon>Viridiplantae</taxon>
        <taxon>Chlorophyta</taxon>
        <taxon>core chlorophytes</taxon>
        <taxon>Trebouxiophyceae</taxon>
        <taxon>Chlorellales</taxon>
        <taxon>Chlorellaceae</taxon>
        <taxon>Apatococcus</taxon>
    </lineage>
</organism>
<keyword evidence="5" id="KW-0175">Coiled coil</keyword>
<keyword evidence="3" id="KW-0378">Hydrolase</keyword>
<comment type="caution">
    <text evidence="8">The sequence shown here is derived from an EMBL/GenBank/DDBJ whole genome shotgun (WGS) entry which is preliminary data.</text>
</comment>
<dbReference type="PROSITE" id="PS51700">
    <property type="entry name" value="SEPARIN"/>
    <property type="match status" value="1"/>
</dbReference>
<evidence type="ECO:0000259" key="7">
    <source>
        <dbReference type="PROSITE" id="PS51700"/>
    </source>
</evidence>
<feature type="region of interest" description="Disordered" evidence="6">
    <location>
        <begin position="1583"/>
        <end position="1619"/>
    </location>
</feature>
<evidence type="ECO:0000256" key="3">
    <source>
        <dbReference type="ARBA" id="ARBA00022801"/>
    </source>
</evidence>
<dbReference type="PANTHER" id="PTHR12792">
    <property type="entry name" value="EXTRA SPINDLE POLES 1-RELATED"/>
    <property type="match status" value="1"/>
</dbReference>
<dbReference type="InterPro" id="IPR030397">
    <property type="entry name" value="SEPARIN_core_dom"/>
</dbReference>
<keyword evidence="4" id="KW-0159">Chromosome partition</keyword>
<feature type="region of interest" description="Disordered" evidence="6">
    <location>
        <begin position="783"/>
        <end position="839"/>
    </location>
</feature>
<feature type="compositionally biased region" description="Polar residues" evidence="6">
    <location>
        <begin position="2260"/>
        <end position="2272"/>
    </location>
</feature>
<feature type="compositionally biased region" description="Polar residues" evidence="6">
    <location>
        <begin position="436"/>
        <end position="452"/>
    </location>
</feature>
<evidence type="ECO:0000256" key="1">
    <source>
        <dbReference type="ARBA" id="ARBA00000451"/>
    </source>
</evidence>
<sequence length="2588" mass="273472">MVAARAKAAQDEQQLLNGLAACSPGTFVATSSSLLARPPEGAEKPPGRNKSGARKQAAQPVTYHLQILKLAQLRLKEQLPGEHLLALTQTAASALDGLQQGKVQLRCKPHDLIIQRYSIVRHLIANRHFQAGLLQSQRMRSELAATLAEPASILHAGANEPLNLVAASSASQEVCSLVLGALFSLLKCTVEVVKPSDLLRELQPLRTDLEGFHAWTRNLPLALRMQHSDSFFKIVQQVASVSAPHAGTKGNSGSIDWLARLVVDACLVTSTPHKLDQVIAKLAEVSPVCNAVVIYRAALTACTAGNLSYWPQLLAGLVEDLASSQLSNVMPAAIMQLLEETSCRVRSNVSKATIACHAVAICICQPEFPIADKLVDMLGTTLDSTHQCLQGFGDKSNATGPASNQPRSAPLLVALLGGMTAVRKSIEVWLPELAGTSDSSQCHPRSAVSSSSGDRKTTLECPRILNALAAILESASSVLQILSVLESDHNHNASQPHKKVLTMKHLAHKTAFALVTAAQLRARSFSGAHTEQAAAEAPSRAFSGPASDTTANKTRSASQLPAGGVAAIPDLEPACDANIDPRTCCWSGFQVLWPKCWLDAPLQQEKISELRAASVQQQQQAVPLMSPGHCGQLSTVDMEWVGAAMGKVGMDLFRAKHLSAASAPLLVAAAAQMFAAVSSEHLEDKACYLEACLGTCKCLSTLSNSHGLNHITCKILDQAIFICLRASHLWHEDSALSKLQVASQGNSNPASTRCTCQGLMQGLIHARAQLHCQLTINARARSQQLPSSSSTTQQASSSNSGRRAGSKKTNTANTSSLGFPENVLDSSIQGADPGQHVQIPSRSDSWMVSLLINSDLDLCSPPVTSALVAELCALQQLAFQPRHIELTSSRHPPAGSDGPSPAHDGSRAHQQLAAGNSARKGKGMASAAQASAEALARSLLDDIFPADQHPVQHAQVLAAAAVLDTQPIGLESGVRRLKRAAALLDKALAQDNSHDTCEALLQQAATHAHAALLGAQMLVAEECHTHASLAAKGRDQDANVTAAMAAMSLTGSTAREPVGPASAAAALSGSSAEKAISAWEAAAAATAGQRTSTPVADGNICGLPDIQQLLAGLAHMLGLQGQHELYTRTASLLGPSADETATNALYGSVASELPKDDYLLPILFPSAPATHYDPLASSAAGEPAQIAAAGLSMASAHTICRRSGTLPDPDVWHNIAHALANKGNRHPSRLTQRAVAHQLAASGFLMSGDLVRMFYHSSEALRLIGDVMPCTGKEPLQWHAAGRYLSCLMQHARCCERAGLIEDAFPALREGASLAKRIGADYLTAYFHCLLAEMHHNKGELGRAESYLRQASAFTGCKASPAAAVLFSAMLGYVTALQTKHDLSHEQSVRRLSHAAAQHCQNARQLVSCDPVAFWHLQDLQMACQSLLGAASRRQLDSHPQTSTHNLAPCHRSNQGEPESALASSNAGRRQPKKASKPSLSSTARSSDHAHVLEAQASGCCPDADDSADLAAQPGWDLSVESGNRAKQAASLLWQHSQQGELTWHDLTATADDHPWGTHQMQCPAPRAILWGLRHRPQLQQSLTAPDTCSPPAAYEAKNPPRSRRMQKMSAAGTRPASTETSAANAVLKAAASSATQGGARSKCKVQHAALQALPSINTTTSSSSSSNHATHENPSVGSESGAEAAGCKEIGQQTRFAGLLEAYLLSWSSPRIHREAAMALAVLCGRFGCLNAACMFLHAHKGAVLRNQHACIVNQELMSTSRRAHRPGRQQTRGMQTAHLHKVQERLEACHEALLPQLSSARADEIHKTAESLARDLRLLEDKAKAFMERVMTSLPGNGLLTDHWLIISRLEHGHPPIIMQIPVHDSSALPGCPQSRPECSSAQGPAAMQQLESILSKNEHSMSTSIPVETKQQKQAWWSARIELDEQLTHLLGHVDAHYLGPWRCLLQGPDLQVSNREAASVAAAFVYNTLSITCSPEAASPASSTNPLQALLESLMSASGCMTSREFKAALAQIGLMLGQEPEPDLISNVAGAARKANGLKSSPGVPTLSPQPSPAAMAAEHGHPAETRRPSLMHQSQAMQTSYLPDAETGRSTKAGAEGFAAEPSKGLRRSARTHGSDTPAATPAPISRADAAESIDAGPTPQPSQPAAAHEAGARPAATVRKRPGTSRMASMMKAPTTAAAKPPAASVASASVQAARRNPRQPTANTQKRRQLSSHASPGADAPMSRARSSCKLQTAGSAHDTERSSVKAIGDSAASNCNDDQQAATPSACDSLVDDAEGASPTRSPSPVRQLAFQLEHTALEEGLTPAGRPRYKAEQCRRQQLRLPARKAAASSTDAAAADDLAGGETVAGDARGPVLLVLGDELQAMPWESLPGLRSESIYRAPSLYSAWAAAASTAPTRDAVEEDKAVRASAAAEALPAEQKPIGVDPAFTSYLLNPGNDLAATQQTFQAWLQQQPSWQGDIGQSVSSDGLAAWLQTQQQFLYFGHGAGDQYLPSKQLRRLHSGCACLLAGCSSGHLAPQGSYSSAGPILAYLLAGCPAVVGSLWDVTDRDLDRFCVPEPGAIRLGFVQGQYPDLGEKIG</sequence>
<dbReference type="GO" id="GO:0005634">
    <property type="term" value="C:nucleus"/>
    <property type="evidence" value="ECO:0007669"/>
    <property type="project" value="InterPro"/>
</dbReference>
<evidence type="ECO:0000256" key="2">
    <source>
        <dbReference type="ARBA" id="ARBA00012489"/>
    </source>
</evidence>
<gene>
    <name evidence="8" type="ORF">WJX74_004795</name>
</gene>